<sequence>MSSEEAGWRPYPGAYRAPTNLPRVEPGRIVGLGATCDLARAYPEDVCTRSFIVSEFVKLEDGRRVLLHAERGLTLTARSTGAPGGGAIPLHETRDSLTQDVLTVVLPDDEESGEEHPWSWLAELAQARGLEVTADDLRGLPYEVVFTDAVSRWLTPD</sequence>
<reference evidence="2" key="1">
    <citation type="submission" date="2016-06" db="EMBL/GenBank/DDBJ databases">
        <authorList>
            <person name="Varghese N."/>
            <person name="Submissions Spin"/>
        </authorList>
    </citation>
    <scope>NUCLEOTIDE SEQUENCE [LARGE SCALE GENOMIC DNA]</scope>
    <source>
        <strain evidence="2">DSM 43816</strain>
    </source>
</reference>
<dbReference type="InParanoid" id="A0A1C4ZTN3"/>
<keyword evidence="2" id="KW-1185">Reference proteome</keyword>
<evidence type="ECO:0000313" key="1">
    <source>
        <dbReference type="EMBL" id="SCF36323.1"/>
    </source>
</evidence>
<organism evidence="1 2">
    <name type="scientific">Micromonospora echinospora</name>
    <name type="common">Micromonospora purpurea</name>
    <dbReference type="NCBI Taxonomy" id="1877"/>
    <lineage>
        <taxon>Bacteria</taxon>
        <taxon>Bacillati</taxon>
        <taxon>Actinomycetota</taxon>
        <taxon>Actinomycetes</taxon>
        <taxon>Micromonosporales</taxon>
        <taxon>Micromonosporaceae</taxon>
        <taxon>Micromonospora</taxon>
    </lineage>
</organism>
<dbReference type="AlphaFoldDB" id="A0A1C4ZTN3"/>
<evidence type="ECO:0000313" key="2">
    <source>
        <dbReference type="Proteomes" id="UP000198253"/>
    </source>
</evidence>
<dbReference type="Proteomes" id="UP000198253">
    <property type="component" value="Chromosome I"/>
</dbReference>
<accession>A0A1C4ZTN3</accession>
<proteinExistence type="predicted"/>
<dbReference type="EMBL" id="LT607413">
    <property type="protein sequence ID" value="SCF36323.1"/>
    <property type="molecule type" value="Genomic_DNA"/>
</dbReference>
<name>A0A1C4ZTN3_MICEC</name>
<gene>
    <name evidence="1" type="ORF">GA0070618_5761</name>
</gene>
<protein>
    <submittedName>
        <fullName evidence="1">Uncharacterized protein</fullName>
    </submittedName>
</protein>